<organism evidence="12 13">
    <name type="scientific">Hondaea fermentalgiana</name>
    <dbReference type="NCBI Taxonomy" id="2315210"/>
    <lineage>
        <taxon>Eukaryota</taxon>
        <taxon>Sar</taxon>
        <taxon>Stramenopiles</taxon>
        <taxon>Bigyra</taxon>
        <taxon>Labyrinthulomycetes</taxon>
        <taxon>Thraustochytrida</taxon>
        <taxon>Thraustochytriidae</taxon>
        <taxon>Hondaea</taxon>
    </lineage>
</organism>
<evidence type="ECO:0000256" key="4">
    <source>
        <dbReference type="ARBA" id="ARBA00011927"/>
    </source>
</evidence>
<accession>A0A2R5G9M7</accession>
<dbReference type="Gene3D" id="3.40.1010.10">
    <property type="entry name" value="Cobalt-precorrin-4 Transmethylase, Domain 1"/>
    <property type="match status" value="1"/>
</dbReference>
<protein>
    <recommendedName>
        <fullName evidence="4">diphthine methyl ester synthase</fullName>
        <ecNumber evidence="4">2.1.1.314</ecNumber>
    </recommendedName>
</protein>
<feature type="binding site" evidence="9">
    <location>
        <begin position="112"/>
        <end position="113"/>
    </location>
    <ligand>
        <name>S-adenosyl-L-methionine</name>
        <dbReference type="ChEBI" id="CHEBI:59789"/>
    </ligand>
</feature>
<evidence type="ECO:0000256" key="8">
    <source>
        <dbReference type="ARBA" id="ARBA00048752"/>
    </source>
</evidence>
<keyword evidence="5" id="KW-0489">Methyltransferase</keyword>
<dbReference type="InterPro" id="IPR000878">
    <property type="entry name" value="4pyrrol_Mease"/>
</dbReference>
<dbReference type="InterPro" id="IPR014776">
    <property type="entry name" value="4pyrrole_Mease_sub2"/>
</dbReference>
<feature type="compositionally biased region" description="Acidic residues" evidence="10">
    <location>
        <begin position="285"/>
        <end position="298"/>
    </location>
</feature>
<comment type="similarity">
    <text evidence="3">Belongs to the diphthine synthase family.</text>
</comment>
<dbReference type="HAMAP" id="MF_01084">
    <property type="entry name" value="Diphthine_synth"/>
    <property type="match status" value="1"/>
</dbReference>
<dbReference type="InParanoid" id="A0A2R5G9M7"/>
<feature type="binding site" evidence="9">
    <location>
        <position position="87"/>
    </location>
    <ligand>
        <name>S-adenosyl-L-methionine</name>
        <dbReference type="ChEBI" id="CHEBI:59789"/>
    </ligand>
</feature>
<dbReference type="FunFam" id="3.40.1010.10:FF:000004">
    <property type="entry name" value="Putative diphthine synthase"/>
    <property type="match status" value="1"/>
</dbReference>
<evidence type="ECO:0000256" key="3">
    <source>
        <dbReference type="ARBA" id="ARBA00006729"/>
    </source>
</evidence>
<gene>
    <name evidence="12" type="ORF">FCC1311_039692</name>
</gene>
<name>A0A2R5G9M7_9STRA</name>
<dbReference type="GO" id="GO:0032259">
    <property type="term" value="P:methylation"/>
    <property type="evidence" value="ECO:0007669"/>
    <property type="project" value="UniProtKB-KW"/>
</dbReference>
<evidence type="ECO:0000313" key="13">
    <source>
        <dbReference type="Proteomes" id="UP000241890"/>
    </source>
</evidence>
<dbReference type="Proteomes" id="UP000241890">
    <property type="component" value="Unassembled WGS sequence"/>
</dbReference>
<dbReference type="GO" id="GO:0141133">
    <property type="term" value="F:diphthine methyl ester synthase activity"/>
    <property type="evidence" value="ECO:0007669"/>
    <property type="project" value="UniProtKB-EC"/>
</dbReference>
<evidence type="ECO:0000256" key="6">
    <source>
        <dbReference type="ARBA" id="ARBA00022679"/>
    </source>
</evidence>
<evidence type="ECO:0000256" key="10">
    <source>
        <dbReference type="SAM" id="MobiDB-lite"/>
    </source>
</evidence>
<evidence type="ECO:0000313" key="12">
    <source>
        <dbReference type="EMBL" id="GBG27746.1"/>
    </source>
</evidence>
<evidence type="ECO:0000256" key="9">
    <source>
        <dbReference type="PIRSR" id="PIRSR036432-1"/>
    </source>
</evidence>
<proteinExistence type="inferred from homology"/>
<dbReference type="PIRSF" id="PIRSF036432">
    <property type="entry name" value="Diphthine_synth"/>
    <property type="match status" value="1"/>
</dbReference>
<feature type="domain" description="Tetrapyrrole methylase" evidence="11">
    <location>
        <begin position="1"/>
        <end position="239"/>
    </location>
</feature>
<comment type="caution">
    <text evidence="12">The sequence shown here is derived from an EMBL/GenBank/DDBJ whole genome shotgun (WGS) entry which is preliminary data.</text>
</comment>
<dbReference type="FunFam" id="3.30.950.10:FF:000004">
    <property type="entry name" value="Diphthine synthase putative"/>
    <property type="match status" value="1"/>
</dbReference>
<evidence type="ECO:0000256" key="2">
    <source>
        <dbReference type="ARBA" id="ARBA00005156"/>
    </source>
</evidence>
<keyword evidence="13" id="KW-1185">Reference proteome</keyword>
<dbReference type="GO" id="GO:0017183">
    <property type="term" value="P:protein histidyl modification to diphthamide"/>
    <property type="evidence" value="ECO:0007669"/>
    <property type="project" value="UniProtKB-UniPathway"/>
</dbReference>
<dbReference type="Gene3D" id="3.30.950.10">
    <property type="entry name" value="Methyltransferase, Cobalt-precorrin-4 Transmethylase, Domain 2"/>
    <property type="match status" value="1"/>
</dbReference>
<feature type="region of interest" description="Disordered" evidence="10">
    <location>
        <begin position="271"/>
        <end position="298"/>
    </location>
</feature>
<dbReference type="InterPro" id="IPR035996">
    <property type="entry name" value="4pyrrol_Methylase_sf"/>
</dbReference>
<dbReference type="UniPathway" id="UPA00559"/>
<feature type="binding site" evidence="9">
    <location>
        <position position="84"/>
    </location>
    <ligand>
        <name>S-adenosyl-L-methionine</name>
        <dbReference type="ChEBI" id="CHEBI:59789"/>
    </ligand>
</feature>
<dbReference type="SUPFAM" id="SSF53790">
    <property type="entry name" value="Tetrapyrrole methylase"/>
    <property type="match status" value="1"/>
</dbReference>
<evidence type="ECO:0000256" key="7">
    <source>
        <dbReference type="ARBA" id="ARBA00022691"/>
    </source>
</evidence>
<dbReference type="AlphaFoldDB" id="A0A2R5G9M7"/>
<evidence type="ECO:0000256" key="1">
    <source>
        <dbReference type="ARBA" id="ARBA00004006"/>
    </source>
</evidence>
<evidence type="ECO:0000256" key="5">
    <source>
        <dbReference type="ARBA" id="ARBA00022603"/>
    </source>
</evidence>
<keyword evidence="7 9" id="KW-0949">S-adenosyl-L-methionine</keyword>
<dbReference type="CDD" id="cd11647">
    <property type="entry name" value="DHP5_DphB"/>
    <property type="match status" value="1"/>
</dbReference>
<dbReference type="EMBL" id="BEYU01000035">
    <property type="protein sequence ID" value="GBG27746.1"/>
    <property type="molecule type" value="Genomic_DNA"/>
</dbReference>
<dbReference type="Pfam" id="PF00590">
    <property type="entry name" value="TP_methylase"/>
    <property type="match status" value="1"/>
</dbReference>
<reference evidence="12 13" key="1">
    <citation type="submission" date="2017-12" db="EMBL/GenBank/DDBJ databases">
        <title>Sequencing, de novo assembly and annotation of complete genome of a new Thraustochytrid species, strain FCC1311.</title>
        <authorList>
            <person name="Sedici K."/>
            <person name="Godart F."/>
            <person name="Aiese Cigliano R."/>
            <person name="Sanseverino W."/>
            <person name="Barakat M."/>
            <person name="Ortet P."/>
            <person name="Marechal E."/>
            <person name="Cagnac O."/>
            <person name="Amato A."/>
        </authorList>
    </citation>
    <scope>NUCLEOTIDE SEQUENCE [LARGE SCALE GENOMIC DNA]</scope>
</reference>
<comment type="function">
    <text evidence="1">S-adenosyl-L-methionine-dependent methyltransferase that catalyzes four methylations of the modified target histidine residue in translation elongation factor 2 (EF-2), to form an intermediate called diphthine methyl ester. The four successive methylation reactions represent the second step of diphthamide biosynthesis.</text>
</comment>
<comment type="pathway">
    <text evidence="2">Protein modification; peptidyl-diphthamide biosynthesis.</text>
</comment>
<feature type="binding site" evidence="9">
    <location>
        <position position="249"/>
    </location>
    <ligand>
        <name>S-adenosyl-L-methionine</name>
        <dbReference type="ChEBI" id="CHEBI:59789"/>
    </ligand>
</feature>
<feature type="binding site" evidence="9">
    <location>
        <position position="9"/>
    </location>
    <ligand>
        <name>S-adenosyl-L-methionine</name>
        <dbReference type="ChEBI" id="CHEBI:59789"/>
    </ligand>
</feature>
<feature type="binding site" evidence="9">
    <location>
        <position position="224"/>
    </location>
    <ligand>
        <name>S-adenosyl-L-methionine</name>
        <dbReference type="ChEBI" id="CHEBI:59789"/>
    </ligand>
</feature>
<dbReference type="InterPro" id="IPR014777">
    <property type="entry name" value="4pyrrole_Mease_sub1"/>
</dbReference>
<dbReference type="FunCoup" id="A0A2R5G9M7">
    <property type="interactions" value="411"/>
</dbReference>
<comment type="catalytic activity">
    <reaction evidence="8">
        <text>2-[(3S)-amino-3-carboxypropyl]-L-histidyl-[translation elongation factor 2] + 4 S-adenosyl-L-methionine = diphthine methyl ester-[translation elongation factor 2] + 4 S-adenosyl-L-homocysteine + 3 H(+)</text>
        <dbReference type="Rhea" id="RHEA:42652"/>
        <dbReference type="Rhea" id="RHEA-COMP:9749"/>
        <dbReference type="Rhea" id="RHEA-COMP:10173"/>
        <dbReference type="ChEBI" id="CHEBI:15378"/>
        <dbReference type="ChEBI" id="CHEBI:57856"/>
        <dbReference type="ChEBI" id="CHEBI:59789"/>
        <dbReference type="ChEBI" id="CHEBI:73995"/>
        <dbReference type="ChEBI" id="CHEBI:79005"/>
        <dbReference type="EC" id="2.1.1.314"/>
    </reaction>
</comment>
<keyword evidence="6" id="KW-0808">Transferase</keyword>
<dbReference type="PANTHER" id="PTHR10882:SF0">
    <property type="entry name" value="DIPHTHINE METHYL ESTER SYNTHASE"/>
    <property type="match status" value="1"/>
</dbReference>
<evidence type="ECO:0000259" key="11">
    <source>
        <dbReference type="Pfam" id="PF00590"/>
    </source>
</evidence>
<dbReference type="OrthoDB" id="2516at2759"/>
<dbReference type="PANTHER" id="PTHR10882">
    <property type="entry name" value="DIPHTHINE SYNTHASE"/>
    <property type="match status" value="1"/>
</dbReference>
<dbReference type="EC" id="2.1.1.314" evidence="4"/>
<dbReference type="NCBIfam" id="TIGR00522">
    <property type="entry name" value="dph5"/>
    <property type="match status" value="1"/>
</dbReference>
<dbReference type="InterPro" id="IPR004551">
    <property type="entry name" value="Dphthn_synthase"/>
</dbReference>
<sequence>MLYIIGLGLGDETDITVKGLEAVKSCERVFLEHYTSILGVDTAKLEAYYGKPVRLADRELVESGSDEILEGAEETDVALLVVGDPFGATTHTDMYLRAVQKGIKVQVIHNASIMNAIGSCGLQLYNFGQTVSIPLFQGNWKPDSFYDKIEVNAKAKLHSLCLLDIKVKEPNIEKLETTGKFVYDPPRYMTIKEAIEQLLYIEEEVRKQGVLSRETTRCVGVARVGQASQKIIAGTMQELLEVEFGPPLHSLVIVGETHVIEEEMLALFRPTAEDKRVETEAESGAGEDGEDDDDSEGA</sequence>
<feature type="binding site" evidence="9">
    <location>
        <position position="163"/>
    </location>
    <ligand>
        <name>S-adenosyl-L-methionine</name>
        <dbReference type="ChEBI" id="CHEBI:59789"/>
    </ligand>
</feature>